<dbReference type="PANTHER" id="PTHR44757:SF2">
    <property type="entry name" value="BIOFILM ARCHITECTURE MAINTENANCE PROTEIN MBAA"/>
    <property type="match status" value="1"/>
</dbReference>
<feature type="compositionally biased region" description="Basic and acidic residues" evidence="1">
    <location>
        <begin position="311"/>
        <end position="322"/>
    </location>
</feature>
<sequence>MMRAFNADHSGVRTGIALALEAAAEPCILADPEGRVLWMNRLARAQFGPDLPISMEELDGAERVPLAQPVVQALNRPAPVCTRLCRSDGPAGGVFIARCLALPGGPDDRLVLFQGDRSVPPVPVPAPPKPVEAETRDLLRRSLAERESLRREAARLRVLAMTDPLTGLLNVTAFSQAVARSIEAAAAGQGAVLYLDLDNFKPVNDRFGHATGDAVLKTVAARLRSQLRPEDHVSRLGGDEFAICLVGPGPEVTQRIVRRLKAAVSAPLRPAGLSHPIDTLSVAVGAAYWPAEGIAPAALLRLADQRMYDDKFTRRPAPDRARSRAAAPEPRSA</sequence>
<dbReference type="PANTHER" id="PTHR44757">
    <property type="entry name" value="DIGUANYLATE CYCLASE DGCP"/>
    <property type="match status" value="1"/>
</dbReference>
<evidence type="ECO:0000313" key="3">
    <source>
        <dbReference type="EMBL" id="RDD64829.1"/>
    </source>
</evidence>
<dbReference type="NCBIfam" id="TIGR00254">
    <property type="entry name" value="GGDEF"/>
    <property type="match status" value="1"/>
</dbReference>
<evidence type="ECO:0000313" key="4">
    <source>
        <dbReference type="Proteomes" id="UP000253977"/>
    </source>
</evidence>
<dbReference type="Proteomes" id="UP000253977">
    <property type="component" value="Unassembled WGS sequence"/>
</dbReference>
<keyword evidence="4" id="KW-1185">Reference proteome</keyword>
<evidence type="ECO:0000259" key="2">
    <source>
        <dbReference type="PROSITE" id="PS50887"/>
    </source>
</evidence>
<organism evidence="3 4">
    <name type="scientific">Thalassococcus profundi</name>
    <dbReference type="NCBI Taxonomy" id="2282382"/>
    <lineage>
        <taxon>Bacteria</taxon>
        <taxon>Pseudomonadati</taxon>
        <taxon>Pseudomonadota</taxon>
        <taxon>Alphaproteobacteria</taxon>
        <taxon>Rhodobacterales</taxon>
        <taxon>Roseobacteraceae</taxon>
        <taxon>Thalassococcus</taxon>
    </lineage>
</organism>
<accession>A0A369THJ9</accession>
<dbReference type="SUPFAM" id="SSF55073">
    <property type="entry name" value="Nucleotide cyclase"/>
    <property type="match status" value="1"/>
</dbReference>
<dbReference type="PROSITE" id="PS50887">
    <property type="entry name" value="GGDEF"/>
    <property type="match status" value="1"/>
</dbReference>
<dbReference type="EMBL" id="QPMK01000017">
    <property type="protein sequence ID" value="RDD64829.1"/>
    <property type="molecule type" value="Genomic_DNA"/>
</dbReference>
<protein>
    <submittedName>
        <fullName evidence="3">GGDEF domain-containing protein</fullName>
    </submittedName>
</protein>
<dbReference type="InterPro" id="IPR043128">
    <property type="entry name" value="Rev_trsase/Diguanyl_cyclase"/>
</dbReference>
<reference evidence="3 4" key="1">
    <citation type="submission" date="2018-07" db="EMBL/GenBank/DDBJ databases">
        <title>Thalassococcus profundi sp. nov., a marine bacterium isolated from deep seawater of Okinawa Trough.</title>
        <authorList>
            <person name="Yu M."/>
        </authorList>
    </citation>
    <scope>NUCLEOTIDE SEQUENCE [LARGE SCALE GENOMIC DNA]</scope>
    <source>
        <strain evidence="3 4">WRAS1</strain>
    </source>
</reference>
<comment type="caution">
    <text evidence="3">The sequence shown here is derived from an EMBL/GenBank/DDBJ whole genome shotgun (WGS) entry which is preliminary data.</text>
</comment>
<feature type="domain" description="GGDEF" evidence="2">
    <location>
        <begin position="188"/>
        <end position="330"/>
    </location>
</feature>
<dbReference type="InterPro" id="IPR052155">
    <property type="entry name" value="Biofilm_reg_signaling"/>
</dbReference>
<dbReference type="CDD" id="cd01949">
    <property type="entry name" value="GGDEF"/>
    <property type="match status" value="1"/>
</dbReference>
<dbReference type="InterPro" id="IPR029787">
    <property type="entry name" value="Nucleotide_cyclase"/>
</dbReference>
<dbReference type="Pfam" id="PF00990">
    <property type="entry name" value="GGDEF"/>
    <property type="match status" value="1"/>
</dbReference>
<name>A0A369THJ9_9RHOB</name>
<feature type="compositionally biased region" description="Low complexity" evidence="1">
    <location>
        <begin position="324"/>
        <end position="333"/>
    </location>
</feature>
<dbReference type="SMART" id="SM00267">
    <property type="entry name" value="GGDEF"/>
    <property type="match status" value="1"/>
</dbReference>
<dbReference type="RefSeq" id="WP_114512344.1">
    <property type="nucleotide sequence ID" value="NZ_QPMK01000017.1"/>
</dbReference>
<dbReference type="Gene3D" id="3.30.70.270">
    <property type="match status" value="1"/>
</dbReference>
<dbReference type="OrthoDB" id="9812260at2"/>
<dbReference type="InterPro" id="IPR000160">
    <property type="entry name" value="GGDEF_dom"/>
</dbReference>
<gene>
    <name evidence="3" type="ORF">DU478_17935</name>
</gene>
<evidence type="ECO:0000256" key="1">
    <source>
        <dbReference type="SAM" id="MobiDB-lite"/>
    </source>
</evidence>
<feature type="region of interest" description="Disordered" evidence="1">
    <location>
        <begin position="311"/>
        <end position="333"/>
    </location>
</feature>
<proteinExistence type="predicted"/>
<dbReference type="AlphaFoldDB" id="A0A369THJ9"/>